<keyword evidence="3" id="KW-1185">Reference proteome</keyword>
<dbReference type="InterPro" id="IPR012296">
    <property type="entry name" value="Nuclease_put_TT1808"/>
</dbReference>
<protein>
    <submittedName>
        <fullName evidence="2">Uma2 family endonuclease</fullName>
    </submittedName>
</protein>
<dbReference type="InterPro" id="IPR008538">
    <property type="entry name" value="Uma2"/>
</dbReference>
<dbReference type="PANTHER" id="PTHR35400">
    <property type="entry name" value="SLR1083 PROTEIN"/>
    <property type="match status" value="1"/>
</dbReference>
<evidence type="ECO:0000313" key="2">
    <source>
        <dbReference type="EMBL" id="QIK39000.1"/>
    </source>
</evidence>
<dbReference type="Gene3D" id="3.90.1570.10">
    <property type="entry name" value="tt1808, chain A"/>
    <property type="match status" value="1"/>
</dbReference>
<dbReference type="RefSeq" id="WP_166272212.1">
    <property type="nucleotide sequence ID" value="NZ_CP048029.1"/>
</dbReference>
<keyword evidence="2" id="KW-0255">Endonuclease</keyword>
<dbReference type="CDD" id="cd06260">
    <property type="entry name" value="DUF820-like"/>
    <property type="match status" value="1"/>
</dbReference>
<gene>
    <name evidence="2" type="ORF">GWK36_14485</name>
</gene>
<organism evidence="2 3">
    <name type="scientific">Caldichromatium japonicum</name>
    <dbReference type="NCBI Taxonomy" id="2699430"/>
    <lineage>
        <taxon>Bacteria</taxon>
        <taxon>Pseudomonadati</taxon>
        <taxon>Pseudomonadota</taxon>
        <taxon>Gammaproteobacteria</taxon>
        <taxon>Chromatiales</taxon>
        <taxon>Chromatiaceae</taxon>
        <taxon>Caldichromatium</taxon>
    </lineage>
</organism>
<reference evidence="3" key="1">
    <citation type="submission" date="2020-01" db="EMBL/GenBank/DDBJ databases">
        <title>Caldichromatium gen. nov., sp. nov., a thermophilic purple sulfur bacterium member of the family Chromatiaceae isolated from Nakabusa hot spring, Japan.</title>
        <authorList>
            <person name="Saini M.K."/>
            <person name="Hanada S."/>
            <person name="Tank M."/>
        </authorList>
    </citation>
    <scope>NUCLEOTIDE SEQUENCE [LARGE SCALE GENOMIC DNA]</scope>
    <source>
        <strain evidence="3">No.7</strain>
    </source>
</reference>
<dbReference type="PANTHER" id="PTHR35400:SF1">
    <property type="entry name" value="SLR1083 PROTEIN"/>
    <property type="match status" value="1"/>
</dbReference>
<dbReference type="KEGG" id="cjap:GWK36_14485"/>
<sequence>MNAIELERPIHRFSCKQFHRLTEVGALAKGERVELIDGTPQKMSPMGPQQRGATDCLAMCLTPPVVGRAILSVRGPLVFDEYTEAYPDLRADSYARSHPGPQNLLLLVEIMDHSQHLDLGPKLTRYADAGTARSWVLDLSRHTLYDHRDPDPAASCYRTLRAAQAESLAIQIAGAEIQPAVAECFPG</sequence>
<name>A0A6G7VGG3_9GAMM</name>
<dbReference type="AlphaFoldDB" id="A0A6G7VGG3"/>
<proteinExistence type="predicted"/>
<keyword evidence="2" id="KW-0540">Nuclease</keyword>
<dbReference type="Pfam" id="PF05685">
    <property type="entry name" value="Uma2"/>
    <property type="match status" value="1"/>
</dbReference>
<dbReference type="Proteomes" id="UP000502699">
    <property type="component" value="Chromosome"/>
</dbReference>
<evidence type="ECO:0000259" key="1">
    <source>
        <dbReference type="Pfam" id="PF05685"/>
    </source>
</evidence>
<dbReference type="EMBL" id="CP048029">
    <property type="protein sequence ID" value="QIK39000.1"/>
    <property type="molecule type" value="Genomic_DNA"/>
</dbReference>
<accession>A0A6G7VGG3</accession>
<dbReference type="SUPFAM" id="SSF52980">
    <property type="entry name" value="Restriction endonuclease-like"/>
    <property type="match status" value="1"/>
</dbReference>
<dbReference type="GO" id="GO:0004519">
    <property type="term" value="F:endonuclease activity"/>
    <property type="evidence" value="ECO:0007669"/>
    <property type="project" value="UniProtKB-KW"/>
</dbReference>
<dbReference type="InterPro" id="IPR011335">
    <property type="entry name" value="Restrct_endonuc-II-like"/>
</dbReference>
<feature type="domain" description="Putative restriction endonuclease" evidence="1">
    <location>
        <begin position="17"/>
        <end position="165"/>
    </location>
</feature>
<keyword evidence="2" id="KW-0378">Hydrolase</keyword>
<evidence type="ECO:0000313" key="3">
    <source>
        <dbReference type="Proteomes" id="UP000502699"/>
    </source>
</evidence>